<dbReference type="AlphaFoldDB" id="A0A9E7JP10"/>
<dbReference type="EMBL" id="CP097504">
    <property type="protein sequence ID" value="URD87676.1"/>
    <property type="molecule type" value="Genomic_DNA"/>
</dbReference>
<evidence type="ECO:0000313" key="3">
    <source>
        <dbReference type="Proteomes" id="UP001055439"/>
    </source>
</evidence>
<feature type="transmembrane region" description="Helical" evidence="1">
    <location>
        <begin position="15"/>
        <end position="38"/>
    </location>
</feature>
<keyword evidence="2" id="KW-0418">Kinase</keyword>
<dbReference type="PANTHER" id="PTHR45631:SF204">
    <property type="entry name" value="OS01G0810800 PROTEIN"/>
    <property type="match status" value="1"/>
</dbReference>
<sequence>MRVVGTPPGYVDPQYVLFATMICITLHYSSMFSGITLISGQPPIVAAPGRVHLIQWLSPRLDRWNSDEFIDERLQGNHDANSVRKVVDQALRCTTFSGSQRMTMAEVVNQLKESIVTGDHCPQKRKPAEYKPDQCIQN</sequence>
<accession>A0A9E7JP10</accession>
<evidence type="ECO:0000313" key="2">
    <source>
        <dbReference type="EMBL" id="URD87676.1"/>
    </source>
</evidence>
<dbReference type="PANTHER" id="PTHR45631">
    <property type="entry name" value="OS07G0107800 PROTEIN-RELATED"/>
    <property type="match status" value="1"/>
</dbReference>
<proteinExistence type="predicted"/>
<evidence type="ECO:0000256" key="1">
    <source>
        <dbReference type="SAM" id="Phobius"/>
    </source>
</evidence>
<keyword evidence="1" id="KW-0812">Transmembrane</keyword>
<reference evidence="2" key="1">
    <citation type="submission" date="2022-05" db="EMBL/GenBank/DDBJ databases">
        <title>The Musa troglodytarum L. genome provides insights into the mechanism of non-climacteric behaviour and enrichment of carotenoids.</title>
        <authorList>
            <person name="Wang J."/>
        </authorList>
    </citation>
    <scope>NUCLEOTIDE SEQUENCE</scope>
    <source>
        <tissue evidence="2">Leaf</tissue>
    </source>
</reference>
<gene>
    <name evidence="2" type="ORF">MUK42_35648</name>
</gene>
<dbReference type="Gene3D" id="1.10.510.10">
    <property type="entry name" value="Transferase(Phosphotransferase) domain 1"/>
    <property type="match status" value="1"/>
</dbReference>
<name>A0A9E7JP10_9LILI</name>
<keyword evidence="1" id="KW-0472">Membrane</keyword>
<keyword evidence="1" id="KW-1133">Transmembrane helix</keyword>
<dbReference type="Proteomes" id="UP001055439">
    <property type="component" value="Chromosome 2"/>
</dbReference>
<keyword evidence="2" id="KW-0675">Receptor</keyword>
<dbReference type="GO" id="GO:0016301">
    <property type="term" value="F:kinase activity"/>
    <property type="evidence" value="ECO:0007669"/>
    <property type="project" value="UniProtKB-KW"/>
</dbReference>
<organism evidence="2 3">
    <name type="scientific">Musa troglodytarum</name>
    <name type="common">fe'i banana</name>
    <dbReference type="NCBI Taxonomy" id="320322"/>
    <lineage>
        <taxon>Eukaryota</taxon>
        <taxon>Viridiplantae</taxon>
        <taxon>Streptophyta</taxon>
        <taxon>Embryophyta</taxon>
        <taxon>Tracheophyta</taxon>
        <taxon>Spermatophyta</taxon>
        <taxon>Magnoliopsida</taxon>
        <taxon>Liliopsida</taxon>
        <taxon>Zingiberales</taxon>
        <taxon>Musaceae</taxon>
        <taxon>Musa</taxon>
    </lineage>
</organism>
<dbReference type="OrthoDB" id="676594at2759"/>
<keyword evidence="3" id="KW-1185">Reference proteome</keyword>
<protein>
    <submittedName>
        <fullName evidence="2">Receptor-like serine threonine-protein kinase</fullName>
    </submittedName>
</protein>
<keyword evidence="2" id="KW-0808">Transferase</keyword>